<accession>A0A0R3MP79</accession>
<dbReference type="Proteomes" id="UP000051660">
    <property type="component" value="Unassembled WGS sequence"/>
</dbReference>
<keyword evidence="1" id="KW-0812">Transmembrane</keyword>
<protein>
    <recommendedName>
        <fullName evidence="3">DUF7939 domain-containing protein</fullName>
    </recommendedName>
</protein>
<evidence type="ECO:0000259" key="3">
    <source>
        <dbReference type="Pfam" id="PF25607"/>
    </source>
</evidence>
<sequence length="466" mass="51212">MRYLRIAIALLLLPPAAPGAFAQQATAPEPILNVSVDPARVVVGQKVLLQVEVMAPNYMTSPPELPGFQVRNAVTRQLQNVNTNDERNGVSYAGVRFAFAIYPQEPGSYAIADQKLTVRYAAEPPATRETALTVPRIAFEAFIPDAASALRPFVAASRLSVEQTVQRSSEQLRSGDAVTRTVTIKAEGLPAMLLPPQYFTAIDGMALYPAQPSLQDHVDGRTDSMTSTRIDSATYMLQQPGSYVLPAIDIAWWNTDSGKVERIHLDEVPLMVAVNPAEPAAGGATGQGRRWSVSAFVDLVAEHWLVALLALIVLAAIAWFAPRVSRAVATDWRRRRAAYLQSEEFSFQQLRQAARGGDAKSMYFALLDWLGRFEPAAPDHTIHSLKAAARDAELDSELGLIEQELFAPRQSPDHWSPRRLLRRVKLARRNLRRQAIAVSARRQLPSEINPGGGVALPGRVRRLPAR</sequence>
<dbReference type="Pfam" id="PF25607">
    <property type="entry name" value="DUF7939"/>
    <property type="match status" value="1"/>
</dbReference>
<proteinExistence type="predicted"/>
<feature type="chain" id="PRO_5006444347" description="DUF7939 domain-containing protein" evidence="2">
    <location>
        <begin position="23"/>
        <end position="466"/>
    </location>
</feature>
<dbReference type="PANTHER" id="PTHR40940:SF1">
    <property type="entry name" value="PROTEIN BATD"/>
    <property type="match status" value="1"/>
</dbReference>
<dbReference type="InterPro" id="IPR057699">
    <property type="entry name" value="DUF7939"/>
</dbReference>
<organism evidence="4 5">
    <name type="scientific">Bradyrhizobium lablabi</name>
    <dbReference type="NCBI Taxonomy" id="722472"/>
    <lineage>
        <taxon>Bacteria</taxon>
        <taxon>Pseudomonadati</taxon>
        <taxon>Pseudomonadota</taxon>
        <taxon>Alphaproteobacteria</taxon>
        <taxon>Hyphomicrobiales</taxon>
        <taxon>Nitrobacteraceae</taxon>
        <taxon>Bradyrhizobium</taxon>
    </lineage>
</organism>
<evidence type="ECO:0000256" key="1">
    <source>
        <dbReference type="SAM" id="Phobius"/>
    </source>
</evidence>
<keyword evidence="1" id="KW-0472">Membrane</keyword>
<comment type="caution">
    <text evidence="4">The sequence shown here is derived from an EMBL/GenBank/DDBJ whole genome shotgun (WGS) entry which is preliminary data.</text>
</comment>
<gene>
    <name evidence="4" type="ORF">CQ14_35330</name>
</gene>
<dbReference type="OrthoDB" id="7699970at2"/>
<feature type="transmembrane region" description="Helical" evidence="1">
    <location>
        <begin position="304"/>
        <end position="325"/>
    </location>
</feature>
<evidence type="ECO:0000313" key="4">
    <source>
        <dbReference type="EMBL" id="KRR19299.1"/>
    </source>
</evidence>
<feature type="signal peptide" evidence="2">
    <location>
        <begin position="1"/>
        <end position="22"/>
    </location>
</feature>
<dbReference type="RefSeq" id="WP_057861146.1">
    <property type="nucleotide sequence ID" value="NZ_LLYB01000097.1"/>
</dbReference>
<name>A0A0R3MP79_9BRAD</name>
<evidence type="ECO:0000256" key="2">
    <source>
        <dbReference type="SAM" id="SignalP"/>
    </source>
</evidence>
<keyword evidence="1" id="KW-1133">Transmembrane helix</keyword>
<dbReference type="AlphaFoldDB" id="A0A0R3MP79"/>
<feature type="domain" description="DUF7939" evidence="3">
    <location>
        <begin position="345"/>
        <end position="429"/>
    </location>
</feature>
<dbReference type="Pfam" id="PF13584">
    <property type="entry name" value="BatD"/>
    <property type="match status" value="1"/>
</dbReference>
<dbReference type="InterPro" id="IPR025738">
    <property type="entry name" value="BatD"/>
</dbReference>
<keyword evidence="2" id="KW-0732">Signal</keyword>
<dbReference type="EMBL" id="LLYB01000097">
    <property type="protein sequence ID" value="KRR19299.1"/>
    <property type="molecule type" value="Genomic_DNA"/>
</dbReference>
<evidence type="ECO:0000313" key="5">
    <source>
        <dbReference type="Proteomes" id="UP000051660"/>
    </source>
</evidence>
<dbReference type="PANTHER" id="PTHR40940">
    <property type="entry name" value="PROTEIN BATD-RELATED"/>
    <property type="match status" value="1"/>
</dbReference>
<reference evidence="4 5" key="1">
    <citation type="submission" date="2014-03" db="EMBL/GenBank/DDBJ databases">
        <title>Bradyrhizobium valentinum sp. nov., isolated from effective nodules of Lupinus mariae-josephae, a lupine endemic of basic-lime soils in Eastern Spain.</title>
        <authorList>
            <person name="Duran D."/>
            <person name="Rey L."/>
            <person name="Navarro A."/>
            <person name="Busquets A."/>
            <person name="Imperial J."/>
            <person name="Ruiz-Argueso T."/>
        </authorList>
    </citation>
    <scope>NUCLEOTIDE SEQUENCE [LARGE SCALE GENOMIC DNA]</scope>
    <source>
        <strain evidence="4 5">CCBAU 23086</strain>
    </source>
</reference>